<keyword evidence="11" id="KW-1185">Reference proteome</keyword>
<dbReference type="GO" id="GO:0043531">
    <property type="term" value="F:ADP binding"/>
    <property type="evidence" value="ECO:0007669"/>
    <property type="project" value="InterPro"/>
</dbReference>
<dbReference type="InterPro" id="IPR002182">
    <property type="entry name" value="NB-ARC"/>
</dbReference>
<dbReference type="InterPro" id="IPR032675">
    <property type="entry name" value="LRR_dom_sf"/>
</dbReference>
<keyword evidence="3" id="KW-0547">Nucleotide-binding</keyword>
<evidence type="ECO:0000256" key="1">
    <source>
        <dbReference type="ARBA" id="ARBA00022614"/>
    </source>
</evidence>
<evidence type="ECO:0008006" key="12">
    <source>
        <dbReference type="Google" id="ProtNLM"/>
    </source>
</evidence>
<dbReference type="InterPro" id="IPR056789">
    <property type="entry name" value="LRR_R13L1-DRL21"/>
</dbReference>
<dbReference type="Gene3D" id="1.10.8.430">
    <property type="entry name" value="Helical domain of apoptotic protease-activating factors"/>
    <property type="match status" value="1"/>
</dbReference>
<evidence type="ECO:0000313" key="10">
    <source>
        <dbReference type="EMBL" id="KAJ8775027.1"/>
    </source>
</evidence>
<dbReference type="GO" id="GO:0006952">
    <property type="term" value="P:defense response"/>
    <property type="evidence" value="ECO:0007669"/>
    <property type="project" value="UniProtKB-KW"/>
</dbReference>
<dbReference type="FunFam" id="3.40.50.300:FF:001091">
    <property type="entry name" value="Probable disease resistance protein At1g61300"/>
    <property type="match status" value="1"/>
</dbReference>
<dbReference type="Gene3D" id="3.80.10.10">
    <property type="entry name" value="Ribonuclease Inhibitor"/>
    <property type="match status" value="3"/>
</dbReference>
<keyword evidence="5" id="KW-0067">ATP-binding</keyword>
<dbReference type="Pfam" id="PF23559">
    <property type="entry name" value="WHD_DRP"/>
    <property type="match status" value="1"/>
</dbReference>
<dbReference type="PANTHER" id="PTHR36766:SF40">
    <property type="entry name" value="DISEASE RESISTANCE PROTEIN RGA3"/>
    <property type="match status" value="1"/>
</dbReference>
<keyword evidence="2" id="KW-0677">Repeat</keyword>
<dbReference type="Pfam" id="PF00931">
    <property type="entry name" value="NB-ARC"/>
    <property type="match status" value="1"/>
</dbReference>
<keyword evidence="1" id="KW-0433">Leucine-rich repeat</keyword>
<dbReference type="Gene3D" id="1.10.10.10">
    <property type="entry name" value="Winged helix-like DNA-binding domain superfamily/Winged helix DNA-binding domain"/>
    <property type="match status" value="1"/>
</dbReference>
<dbReference type="InterPro" id="IPR003591">
    <property type="entry name" value="Leu-rich_rpt_typical-subtyp"/>
</dbReference>
<dbReference type="SUPFAM" id="SSF52540">
    <property type="entry name" value="P-loop containing nucleoside triphosphate hydrolases"/>
    <property type="match status" value="1"/>
</dbReference>
<dbReference type="PRINTS" id="PR00364">
    <property type="entry name" value="DISEASERSIST"/>
</dbReference>
<dbReference type="Proteomes" id="UP001159364">
    <property type="component" value="Linkage Group LG01"/>
</dbReference>
<evidence type="ECO:0000256" key="2">
    <source>
        <dbReference type="ARBA" id="ARBA00022737"/>
    </source>
</evidence>
<dbReference type="SUPFAM" id="SSF52058">
    <property type="entry name" value="L domain-like"/>
    <property type="match status" value="2"/>
</dbReference>
<dbReference type="GO" id="GO:0051707">
    <property type="term" value="P:response to other organism"/>
    <property type="evidence" value="ECO:0007669"/>
    <property type="project" value="UniProtKB-ARBA"/>
</dbReference>
<evidence type="ECO:0000259" key="9">
    <source>
        <dbReference type="Pfam" id="PF25019"/>
    </source>
</evidence>
<reference evidence="10 11" key="1">
    <citation type="submission" date="2021-09" db="EMBL/GenBank/DDBJ databases">
        <title>Genomic insights and catalytic innovation underlie evolution of tropane alkaloids biosynthesis.</title>
        <authorList>
            <person name="Wang Y.-J."/>
            <person name="Tian T."/>
            <person name="Huang J.-P."/>
            <person name="Huang S.-X."/>
        </authorList>
    </citation>
    <scope>NUCLEOTIDE SEQUENCE [LARGE SCALE GENOMIC DNA]</scope>
    <source>
        <strain evidence="10">KIB-2018</strain>
        <tissue evidence="10">Leaf</tissue>
    </source>
</reference>
<evidence type="ECO:0000259" key="6">
    <source>
        <dbReference type="Pfam" id="PF00931"/>
    </source>
</evidence>
<name>A0AAV8U6S8_9ROSI</name>
<evidence type="ECO:0000313" key="11">
    <source>
        <dbReference type="Proteomes" id="UP001159364"/>
    </source>
</evidence>
<evidence type="ECO:0000256" key="3">
    <source>
        <dbReference type="ARBA" id="ARBA00022741"/>
    </source>
</evidence>
<dbReference type="Gene3D" id="3.40.50.300">
    <property type="entry name" value="P-loop containing nucleotide triphosphate hydrolases"/>
    <property type="match status" value="1"/>
</dbReference>
<organism evidence="10 11">
    <name type="scientific">Erythroxylum novogranatense</name>
    <dbReference type="NCBI Taxonomy" id="1862640"/>
    <lineage>
        <taxon>Eukaryota</taxon>
        <taxon>Viridiplantae</taxon>
        <taxon>Streptophyta</taxon>
        <taxon>Embryophyta</taxon>
        <taxon>Tracheophyta</taxon>
        <taxon>Spermatophyta</taxon>
        <taxon>Magnoliopsida</taxon>
        <taxon>eudicotyledons</taxon>
        <taxon>Gunneridae</taxon>
        <taxon>Pentapetalae</taxon>
        <taxon>rosids</taxon>
        <taxon>fabids</taxon>
        <taxon>Malpighiales</taxon>
        <taxon>Erythroxylaceae</taxon>
        <taxon>Erythroxylum</taxon>
    </lineage>
</organism>
<dbReference type="Gene3D" id="1.20.5.4130">
    <property type="match status" value="1"/>
</dbReference>
<dbReference type="Pfam" id="PF18052">
    <property type="entry name" value="Rx_N"/>
    <property type="match status" value="1"/>
</dbReference>
<keyword evidence="4" id="KW-0611">Plant defense</keyword>
<feature type="domain" description="Disease resistance N-terminal" evidence="7">
    <location>
        <begin position="11"/>
        <end position="102"/>
    </location>
</feature>
<dbReference type="InterPro" id="IPR042197">
    <property type="entry name" value="Apaf_helical"/>
</dbReference>
<dbReference type="EMBL" id="JAIWQS010000001">
    <property type="protein sequence ID" value="KAJ8775027.1"/>
    <property type="molecule type" value="Genomic_DNA"/>
</dbReference>
<sequence>MAAALVGGALLSASLQVLFDRLASQKVIDFFKGRKLSSELLEDLKITMISVEAVLDDAEEKQITRRPVRKWLDELKDTFYEADDLLDEIAYAALSSEMEAGPQISVSGVSKFFSSQGPLEKIESKLVKILAKLQHLVKQKSALGLKEGIGEKLSSLKVQTSSVMDESEVYGRQKDKEDIIQLLLSDDANCNNLGLIPIVGMGGIGKTTLAQSVYNDSRVKERYNFKAWIYVSEEFDVLKVTRNILDGISSTMHNFNTLDQFQVALKNQLTDKKFLLVLDDVWNDNYDHWDILLKPLKAGAKGSKIIITTRLQSVASVMNVVQTHRLKELSDEECWLLFSKHAFDGRSFGAYPTLEKIGREIVRKCNGLPLAAKSLGGLLRSKEKPEEWERVLENDIWNLPKDNIIPALRLSYHFLPSPLKQCFAYCAIFFKGYRFKKEELVLLWMGEGFLGQAGLKEREVIGEKYFDDLVSRSFFNPSIGVFQSGFIMHDLINDLARSVAGEFCFRLDDDDDSCEIPPRTRHLSVPEKSLPPNKSDAITGAPLLRTVLLLRAYRNIEAKVIYDILPKLERLRVLSLFRYRSISKLHDLMGNLKHLRHLNLSYTSIEILPESLCCLYNLEILLLVGCDKLVELPLNLGNLANLCILDVEGTHLQKMPPHMGKLSKLQKLSHFMIGKESGTSIQELGNLRQLRGRLVIGNLQNVMDVGEALRANIKGKIHLKELELVWEGDVDDSVHARHLLEQLEPHENVETLTIRGYGGTRFPGWIDGGSPLLSVVTLMLDGCRHCCQLPPLGQLMHLKKLSIIDFSGIVSIGAEFYGRCTSMKKPFQCLEVLMFQKMPQWQEWVMCENEEEVFHLLQELYIINCPAFKQSLPRRLPSLIKLEIRKSPLIERIEQLGCCGLLNILEKVTIHQCDFLKCFPLESSNLKHLCIDNCPNFETIDGNCISLISLKIKECPNLVSFSEVGLETPNLQRLELEDCSNLKWLPESMHSLLYSLEELIIRNCPKLESFPEGGLPLKLRWLEIVGCTELINGRNQWNLYCLLSLLYFVIGGYRHVECFPEESLLPPTLTSLEIRDFPNLKSLEYKGIQHLTSLQSLTVDGCPELRLLPEEGLPSSLTSLSVWDLQNLESATNSKIQQLSNLKDLLVSNCPKLKSVPEEGLPFTLISFEIYNFADLEPLNSKGLQSLTSLDQLIIGSCPKLQSLPEEGLPSSLSFLNITGCSLLKERCEREKGEDWPKISHISEIYID</sequence>
<dbReference type="GO" id="GO:0005524">
    <property type="term" value="F:ATP binding"/>
    <property type="evidence" value="ECO:0007669"/>
    <property type="project" value="UniProtKB-KW"/>
</dbReference>
<evidence type="ECO:0000259" key="8">
    <source>
        <dbReference type="Pfam" id="PF23559"/>
    </source>
</evidence>
<evidence type="ECO:0000256" key="5">
    <source>
        <dbReference type="ARBA" id="ARBA00022840"/>
    </source>
</evidence>
<dbReference type="AlphaFoldDB" id="A0AAV8U6S8"/>
<dbReference type="InterPro" id="IPR058922">
    <property type="entry name" value="WHD_DRP"/>
</dbReference>
<dbReference type="PANTHER" id="PTHR36766">
    <property type="entry name" value="PLANT BROAD-SPECTRUM MILDEW RESISTANCE PROTEIN RPW8"/>
    <property type="match status" value="1"/>
</dbReference>
<dbReference type="SMART" id="SM00369">
    <property type="entry name" value="LRR_TYP"/>
    <property type="match status" value="2"/>
</dbReference>
<dbReference type="InterPro" id="IPR036388">
    <property type="entry name" value="WH-like_DNA-bd_sf"/>
</dbReference>
<dbReference type="InterPro" id="IPR027417">
    <property type="entry name" value="P-loop_NTPase"/>
</dbReference>
<comment type="caution">
    <text evidence="10">The sequence shown here is derived from an EMBL/GenBank/DDBJ whole genome shotgun (WGS) entry which is preliminary data.</text>
</comment>
<feature type="domain" description="NB-ARC" evidence="6">
    <location>
        <begin position="173"/>
        <end position="345"/>
    </location>
</feature>
<feature type="domain" description="Disease resistance protein winged helix" evidence="8">
    <location>
        <begin position="428"/>
        <end position="496"/>
    </location>
</feature>
<evidence type="ECO:0000259" key="7">
    <source>
        <dbReference type="Pfam" id="PF18052"/>
    </source>
</evidence>
<proteinExistence type="predicted"/>
<gene>
    <name evidence="10" type="ORF">K2173_020031</name>
</gene>
<dbReference type="InterPro" id="IPR041118">
    <property type="entry name" value="Rx_N"/>
</dbReference>
<dbReference type="Pfam" id="PF25019">
    <property type="entry name" value="LRR_R13L1-DRL21"/>
    <property type="match status" value="1"/>
</dbReference>
<accession>A0AAV8U6S8</accession>
<feature type="domain" description="R13L1/DRL21-like LRR repeat region" evidence="9">
    <location>
        <begin position="681"/>
        <end position="805"/>
    </location>
</feature>
<protein>
    <recommendedName>
        <fullName evidence="12">Disease resistance RPP13-like protein 1</fullName>
    </recommendedName>
</protein>
<evidence type="ECO:0000256" key="4">
    <source>
        <dbReference type="ARBA" id="ARBA00022821"/>
    </source>
</evidence>